<organism evidence="8 9">
    <name type="scientific">Pontibacter fetidus</name>
    <dbReference type="NCBI Taxonomy" id="2700082"/>
    <lineage>
        <taxon>Bacteria</taxon>
        <taxon>Pseudomonadati</taxon>
        <taxon>Bacteroidota</taxon>
        <taxon>Cytophagia</taxon>
        <taxon>Cytophagales</taxon>
        <taxon>Hymenobacteraceae</taxon>
        <taxon>Pontibacter</taxon>
    </lineage>
</organism>
<evidence type="ECO:0000256" key="1">
    <source>
        <dbReference type="ARBA" id="ARBA00004370"/>
    </source>
</evidence>
<dbReference type="InterPro" id="IPR000711">
    <property type="entry name" value="ATPase_OSCP/dsu"/>
</dbReference>
<keyword evidence="6 7" id="KW-0066">ATP synthesis</keyword>
<dbReference type="GO" id="GO:0046933">
    <property type="term" value="F:proton-transporting ATP synthase activity, rotational mechanism"/>
    <property type="evidence" value="ECO:0007669"/>
    <property type="project" value="UniProtKB-UniRule"/>
</dbReference>
<keyword evidence="2 7" id="KW-0813">Transport</keyword>
<comment type="similarity">
    <text evidence="7">Belongs to the ATPase delta chain family.</text>
</comment>
<evidence type="ECO:0000256" key="3">
    <source>
        <dbReference type="ARBA" id="ARBA00022781"/>
    </source>
</evidence>
<dbReference type="Proteomes" id="UP000478546">
    <property type="component" value="Unassembled WGS sequence"/>
</dbReference>
<evidence type="ECO:0000256" key="5">
    <source>
        <dbReference type="ARBA" id="ARBA00023136"/>
    </source>
</evidence>
<dbReference type="GO" id="GO:0045259">
    <property type="term" value="C:proton-transporting ATP synthase complex"/>
    <property type="evidence" value="ECO:0007669"/>
    <property type="project" value="UniProtKB-KW"/>
</dbReference>
<keyword evidence="3 7" id="KW-0375">Hydrogen ion transport</keyword>
<dbReference type="AlphaFoldDB" id="A0A6B2H9N4"/>
<gene>
    <name evidence="7 8" type="primary">atpH</name>
    <name evidence="8" type="ORF">GWO68_13370</name>
</gene>
<accession>A0A6B2H9N4</accession>
<evidence type="ECO:0000256" key="7">
    <source>
        <dbReference type="HAMAP-Rule" id="MF_01416"/>
    </source>
</evidence>
<protein>
    <recommendedName>
        <fullName evidence="7">ATP synthase subunit delta</fullName>
    </recommendedName>
    <alternativeName>
        <fullName evidence="7">ATP synthase F(1) sector subunit delta</fullName>
    </alternativeName>
    <alternativeName>
        <fullName evidence="7">F-type ATPase subunit delta</fullName>
        <shortName evidence="7">F-ATPase subunit delta</shortName>
    </alternativeName>
</protein>
<evidence type="ECO:0000313" key="9">
    <source>
        <dbReference type="Proteomes" id="UP000478546"/>
    </source>
</evidence>
<comment type="subcellular location">
    <subcellularLocation>
        <location evidence="7">Cell membrane</location>
        <topology evidence="7">Peripheral membrane protein</topology>
    </subcellularLocation>
    <subcellularLocation>
        <location evidence="1">Membrane</location>
    </subcellularLocation>
</comment>
<evidence type="ECO:0000256" key="4">
    <source>
        <dbReference type="ARBA" id="ARBA00023065"/>
    </source>
</evidence>
<dbReference type="Pfam" id="PF00213">
    <property type="entry name" value="OSCP"/>
    <property type="match status" value="1"/>
</dbReference>
<comment type="function">
    <text evidence="7">F(1)F(0) ATP synthase produces ATP from ADP in the presence of a proton or sodium gradient. F-type ATPases consist of two structural domains, F(1) containing the extramembraneous catalytic core and F(0) containing the membrane proton channel, linked together by a central stalk and a peripheral stalk. During catalysis, ATP synthesis in the catalytic domain of F(1) is coupled via a rotary mechanism of the central stalk subunits to proton translocation.</text>
</comment>
<keyword evidence="9" id="KW-1185">Reference proteome</keyword>
<dbReference type="PROSITE" id="PS00389">
    <property type="entry name" value="ATPASE_DELTA"/>
    <property type="match status" value="1"/>
</dbReference>
<reference evidence="8 9" key="1">
    <citation type="submission" date="2020-01" db="EMBL/GenBank/DDBJ databases">
        <authorList>
            <person name="Kim M.K."/>
        </authorList>
    </citation>
    <scope>NUCLEOTIDE SEQUENCE [LARGE SCALE GENOMIC DNA]</scope>
    <source>
        <strain evidence="8 9">BT213</strain>
    </source>
</reference>
<evidence type="ECO:0000256" key="6">
    <source>
        <dbReference type="ARBA" id="ARBA00023310"/>
    </source>
</evidence>
<keyword evidence="5 7" id="KW-0472">Membrane</keyword>
<sequence>MSELRVASRYAKSLIELAEEKGVLEQVHEDMKLFTSVVSQNRGFQMLLRNPIVKSDKKLAVINGVFKGKVNEMTLAFYNIVARKNRESLLEFIATEFEKQYNLKKGIQRASITSAAPLSAALRQQIGEKLANETGKTIQLEEMIDPSLIGGFVLKVGDKQIDSSVKYSLRKLKNNFKDNSYINKL</sequence>
<evidence type="ECO:0000313" key="8">
    <source>
        <dbReference type="EMBL" id="NDK56910.1"/>
    </source>
</evidence>
<dbReference type="PANTHER" id="PTHR11910">
    <property type="entry name" value="ATP SYNTHASE DELTA CHAIN"/>
    <property type="match status" value="1"/>
</dbReference>
<keyword evidence="4 7" id="KW-0406">Ion transport</keyword>
<dbReference type="PRINTS" id="PR00125">
    <property type="entry name" value="ATPASEDELTA"/>
</dbReference>
<name>A0A6B2H9N4_9BACT</name>
<dbReference type="SUPFAM" id="SSF47928">
    <property type="entry name" value="N-terminal domain of the delta subunit of the F1F0-ATP synthase"/>
    <property type="match status" value="1"/>
</dbReference>
<dbReference type="GO" id="GO:0005886">
    <property type="term" value="C:plasma membrane"/>
    <property type="evidence" value="ECO:0007669"/>
    <property type="project" value="UniProtKB-SubCell"/>
</dbReference>
<proteinExistence type="inferred from homology"/>
<dbReference type="RefSeq" id="WP_162346969.1">
    <property type="nucleotide sequence ID" value="NZ_JAAEAA010000017.1"/>
</dbReference>
<keyword evidence="7" id="KW-0139">CF(1)</keyword>
<dbReference type="EMBL" id="JAAEAA010000017">
    <property type="protein sequence ID" value="NDK56910.1"/>
    <property type="molecule type" value="Genomic_DNA"/>
</dbReference>
<comment type="function">
    <text evidence="7">This protein is part of the stalk that links CF(0) to CF(1). It either transmits conformational changes from CF(0) to CF(1) or is implicated in proton conduction.</text>
</comment>
<dbReference type="InterPro" id="IPR020781">
    <property type="entry name" value="ATPase_OSCP/d_CS"/>
</dbReference>
<dbReference type="Gene3D" id="1.10.520.20">
    <property type="entry name" value="N-terminal domain of the delta subunit of the F1F0-ATP synthase"/>
    <property type="match status" value="1"/>
</dbReference>
<dbReference type="NCBIfam" id="TIGR01145">
    <property type="entry name" value="ATP_synt_delta"/>
    <property type="match status" value="1"/>
</dbReference>
<comment type="caution">
    <text evidence="8">The sequence shown here is derived from an EMBL/GenBank/DDBJ whole genome shotgun (WGS) entry which is preliminary data.</text>
</comment>
<keyword evidence="7" id="KW-1003">Cell membrane</keyword>
<dbReference type="HAMAP" id="MF_01416">
    <property type="entry name" value="ATP_synth_delta_bact"/>
    <property type="match status" value="1"/>
</dbReference>
<evidence type="ECO:0000256" key="2">
    <source>
        <dbReference type="ARBA" id="ARBA00022448"/>
    </source>
</evidence>
<dbReference type="InterPro" id="IPR026015">
    <property type="entry name" value="ATP_synth_OSCP/delta_N_sf"/>
</dbReference>